<evidence type="ECO:0000256" key="4">
    <source>
        <dbReference type="ARBA" id="ARBA00022862"/>
    </source>
</evidence>
<dbReference type="Gene3D" id="3.40.30.10">
    <property type="entry name" value="Glutaredoxin"/>
    <property type="match status" value="1"/>
</dbReference>
<keyword evidence="5" id="KW-0560">Oxidoreductase</keyword>
<evidence type="ECO:0000256" key="8">
    <source>
        <dbReference type="ARBA" id="ARBA00032824"/>
    </source>
</evidence>
<sequence length="220" mass="23875">MTIFQKTTRLLALSFFSATTFFATAADIATSPDIAQSPETVRPLLNGMTVPAISVLDQAGKTVDLTATIKQKPTVLVFYRGGWCPYCNTQLAGLQQVEDEFAKLGYQIIAISPEAPLAVSKSQQSTKDVALSYRLLSDEQLSAAKAFGIAYYLDAKTTALYKGSYGINLTYDSTGQAVLPAPAVYVLNEKAEVQFSYVHINYKTRLQPELLLLAAKLAKG</sequence>
<organism evidence="14 15">
    <name type="scientific">Rheinheimera riviphila</name>
    <dbReference type="NCBI Taxonomy" id="1834037"/>
    <lineage>
        <taxon>Bacteria</taxon>
        <taxon>Pseudomonadati</taxon>
        <taxon>Pseudomonadota</taxon>
        <taxon>Gammaproteobacteria</taxon>
        <taxon>Chromatiales</taxon>
        <taxon>Chromatiaceae</taxon>
        <taxon>Rheinheimera</taxon>
    </lineage>
</organism>
<comment type="catalytic activity">
    <reaction evidence="11">
        <text>a hydroperoxide + [thioredoxin]-dithiol = an alcohol + [thioredoxin]-disulfide + H2O</text>
        <dbReference type="Rhea" id="RHEA:62620"/>
        <dbReference type="Rhea" id="RHEA-COMP:10698"/>
        <dbReference type="Rhea" id="RHEA-COMP:10700"/>
        <dbReference type="ChEBI" id="CHEBI:15377"/>
        <dbReference type="ChEBI" id="CHEBI:29950"/>
        <dbReference type="ChEBI" id="CHEBI:30879"/>
        <dbReference type="ChEBI" id="CHEBI:35924"/>
        <dbReference type="ChEBI" id="CHEBI:50058"/>
        <dbReference type="EC" id="1.11.1.24"/>
    </reaction>
</comment>
<evidence type="ECO:0000256" key="6">
    <source>
        <dbReference type="ARBA" id="ARBA00023157"/>
    </source>
</evidence>
<dbReference type="EC" id="1.11.1.24" evidence="2"/>
<dbReference type="InterPro" id="IPR013766">
    <property type="entry name" value="Thioredoxin_domain"/>
</dbReference>
<evidence type="ECO:0000256" key="3">
    <source>
        <dbReference type="ARBA" id="ARBA00022559"/>
    </source>
</evidence>
<comment type="caution">
    <text evidence="14">The sequence shown here is derived from an EMBL/GenBank/DDBJ whole genome shotgun (WGS) entry which is preliminary data.</text>
</comment>
<name>A0A437QF75_9GAMM</name>
<feature type="chain" id="PRO_5019170837" description="thioredoxin-dependent peroxiredoxin" evidence="12">
    <location>
        <begin position="26"/>
        <end position="220"/>
    </location>
</feature>
<comment type="function">
    <text evidence="1">Thiol-specific peroxidase that catalyzes the reduction of hydrogen peroxide and organic hydroperoxides to water and alcohols, respectively. Plays a role in cell protection against oxidative stress by detoxifying peroxides and as sensor of hydrogen peroxide-mediated signaling events.</text>
</comment>
<dbReference type="GO" id="GO:0008379">
    <property type="term" value="F:thioredoxin peroxidase activity"/>
    <property type="evidence" value="ECO:0007669"/>
    <property type="project" value="TreeGrafter"/>
</dbReference>
<dbReference type="InterPro" id="IPR000866">
    <property type="entry name" value="AhpC/TSA"/>
</dbReference>
<dbReference type="CDD" id="cd02970">
    <property type="entry name" value="PRX_like2"/>
    <property type="match status" value="1"/>
</dbReference>
<keyword evidence="12" id="KW-0732">Signal</keyword>
<dbReference type="AlphaFoldDB" id="A0A437QF75"/>
<evidence type="ECO:0000256" key="9">
    <source>
        <dbReference type="ARBA" id="ARBA00038489"/>
    </source>
</evidence>
<protein>
    <recommendedName>
        <fullName evidence="2">thioredoxin-dependent peroxiredoxin</fullName>
        <ecNumber evidence="2">1.11.1.24</ecNumber>
    </recommendedName>
    <alternativeName>
        <fullName evidence="8">Thioredoxin peroxidase</fullName>
    </alternativeName>
    <alternativeName>
        <fullName evidence="10">Thioredoxin-dependent peroxiredoxin Bcp</fullName>
    </alternativeName>
</protein>
<comment type="similarity">
    <text evidence="9">Belongs to the peroxiredoxin family. BCP/PrxQ subfamily.</text>
</comment>
<reference evidence="14 15" key="1">
    <citation type="submission" date="2019-01" db="EMBL/GenBank/DDBJ databases">
        <authorList>
            <person name="Chen W.-M."/>
        </authorList>
    </citation>
    <scope>NUCLEOTIDE SEQUENCE [LARGE SCALE GENOMIC DNA]</scope>
    <source>
        <strain evidence="14 15">KYPC3</strain>
    </source>
</reference>
<evidence type="ECO:0000256" key="11">
    <source>
        <dbReference type="ARBA" id="ARBA00049091"/>
    </source>
</evidence>
<dbReference type="PANTHER" id="PTHR42801:SF7">
    <property type="entry name" value="SLL1159 PROTEIN"/>
    <property type="match status" value="1"/>
</dbReference>
<gene>
    <name evidence="14" type="ORF">EOE67_17720</name>
</gene>
<feature type="signal peptide" evidence="12">
    <location>
        <begin position="1"/>
        <end position="25"/>
    </location>
</feature>
<dbReference type="GO" id="GO:0045454">
    <property type="term" value="P:cell redox homeostasis"/>
    <property type="evidence" value="ECO:0007669"/>
    <property type="project" value="TreeGrafter"/>
</dbReference>
<evidence type="ECO:0000256" key="12">
    <source>
        <dbReference type="SAM" id="SignalP"/>
    </source>
</evidence>
<dbReference type="InterPro" id="IPR036249">
    <property type="entry name" value="Thioredoxin-like_sf"/>
</dbReference>
<evidence type="ECO:0000256" key="10">
    <source>
        <dbReference type="ARBA" id="ARBA00042639"/>
    </source>
</evidence>
<dbReference type="GO" id="GO:0005737">
    <property type="term" value="C:cytoplasm"/>
    <property type="evidence" value="ECO:0007669"/>
    <property type="project" value="TreeGrafter"/>
</dbReference>
<keyword evidence="4" id="KW-0049">Antioxidant</keyword>
<feature type="domain" description="Thioredoxin" evidence="13">
    <location>
        <begin position="44"/>
        <end position="220"/>
    </location>
</feature>
<evidence type="ECO:0000313" key="14">
    <source>
        <dbReference type="EMBL" id="RVU33172.1"/>
    </source>
</evidence>
<proteinExistence type="inferred from homology"/>
<dbReference type="InterPro" id="IPR050924">
    <property type="entry name" value="Peroxiredoxin_BCP/PrxQ"/>
</dbReference>
<keyword evidence="6" id="KW-1015">Disulfide bond</keyword>
<dbReference type="RefSeq" id="WP_127700669.1">
    <property type="nucleotide sequence ID" value="NZ_SACS01000025.1"/>
</dbReference>
<dbReference type="Pfam" id="PF00578">
    <property type="entry name" value="AhpC-TSA"/>
    <property type="match status" value="1"/>
</dbReference>
<dbReference type="OrthoDB" id="9809746at2"/>
<dbReference type="EMBL" id="SACS01000025">
    <property type="protein sequence ID" value="RVU33172.1"/>
    <property type="molecule type" value="Genomic_DNA"/>
</dbReference>
<evidence type="ECO:0000256" key="1">
    <source>
        <dbReference type="ARBA" id="ARBA00003330"/>
    </source>
</evidence>
<evidence type="ECO:0000256" key="7">
    <source>
        <dbReference type="ARBA" id="ARBA00023284"/>
    </source>
</evidence>
<dbReference type="PROSITE" id="PS51352">
    <property type="entry name" value="THIOREDOXIN_2"/>
    <property type="match status" value="1"/>
</dbReference>
<keyword evidence="3" id="KW-0575">Peroxidase</keyword>
<keyword evidence="7" id="KW-0676">Redox-active center</keyword>
<dbReference type="PANTHER" id="PTHR42801">
    <property type="entry name" value="THIOREDOXIN-DEPENDENT PEROXIDE REDUCTASE"/>
    <property type="match status" value="1"/>
</dbReference>
<accession>A0A437QF75</accession>
<dbReference type="SUPFAM" id="SSF52833">
    <property type="entry name" value="Thioredoxin-like"/>
    <property type="match status" value="1"/>
</dbReference>
<evidence type="ECO:0000256" key="5">
    <source>
        <dbReference type="ARBA" id="ARBA00023002"/>
    </source>
</evidence>
<keyword evidence="15" id="KW-1185">Reference proteome</keyword>
<evidence type="ECO:0000256" key="2">
    <source>
        <dbReference type="ARBA" id="ARBA00013017"/>
    </source>
</evidence>
<evidence type="ECO:0000259" key="13">
    <source>
        <dbReference type="PROSITE" id="PS51352"/>
    </source>
</evidence>
<dbReference type="GO" id="GO:0034599">
    <property type="term" value="P:cellular response to oxidative stress"/>
    <property type="evidence" value="ECO:0007669"/>
    <property type="project" value="TreeGrafter"/>
</dbReference>
<dbReference type="Proteomes" id="UP000283077">
    <property type="component" value="Unassembled WGS sequence"/>
</dbReference>
<evidence type="ECO:0000313" key="15">
    <source>
        <dbReference type="Proteomes" id="UP000283077"/>
    </source>
</evidence>